<evidence type="ECO:0000313" key="3">
    <source>
        <dbReference type="Proteomes" id="UP001286313"/>
    </source>
</evidence>
<organism evidence="2 3">
    <name type="scientific">Petrolisthes cinctipes</name>
    <name type="common">Flat porcelain crab</name>
    <dbReference type="NCBI Taxonomy" id="88211"/>
    <lineage>
        <taxon>Eukaryota</taxon>
        <taxon>Metazoa</taxon>
        <taxon>Ecdysozoa</taxon>
        <taxon>Arthropoda</taxon>
        <taxon>Crustacea</taxon>
        <taxon>Multicrustacea</taxon>
        <taxon>Malacostraca</taxon>
        <taxon>Eumalacostraca</taxon>
        <taxon>Eucarida</taxon>
        <taxon>Decapoda</taxon>
        <taxon>Pleocyemata</taxon>
        <taxon>Anomura</taxon>
        <taxon>Galatheoidea</taxon>
        <taxon>Porcellanidae</taxon>
        <taxon>Petrolisthes</taxon>
    </lineage>
</organism>
<dbReference type="EMBL" id="JAWQEG010006320">
    <property type="protein sequence ID" value="KAK3855174.1"/>
    <property type="molecule type" value="Genomic_DNA"/>
</dbReference>
<sequence>GKQAGEEAAEERQDQGLDYHYPSLDISPPAALDEVPLEEALLGRLRGGYGRFRY</sequence>
<dbReference type="AlphaFoldDB" id="A0AAE1BTU6"/>
<accession>A0AAE1BTU6</accession>
<keyword evidence="3" id="KW-1185">Reference proteome</keyword>
<dbReference type="Proteomes" id="UP001286313">
    <property type="component" value="Unassembled WGS sequence"/>
</dbReference>
<evidence type="ECO:0000313" key="2">
    <source>
        <dbReference type="EMBL" id="KAK3855174.1"/>
    </source>
</evidence>
<reference evidence="2" key="1">
    <citation type="submission" date="2023-10" db="EMBL/GenBank/DDBJ databases">
        <title>Genome assemblies of two species of porcelain crab, Petrolisthes cinctipes and Petrolisthes manimaculis (Anomura: Porcellanidae).</title>
        <authorList>
            <person name="Angst P."/>
        </authorList>
    </citation>
    <scope>NUCLEOTIDE SEQUENCE</scope>
    <source>
        <strain evidence="2">PB745_01</strain>
        <tissue evidence="2">Gill</tissue>
    </source>
</reference>
<proteinExistence type="predicted"/>
<feature type="non-terminal residue" evidence="2">
    <location>
        <position position="1"/>
    </location>
</feature>
<feature type="region of interest" description="Disordered" evidence="1">
    <location>
        <begin position="1"/>
        <end position="25"/>
    </location>
</feature>
<comment type="caution">
    <text evidence="2">The sequence shown here is derived from an EMBL/GenBank/DDBJ whole genome shotgun (WGS) entry which is preliminary data.</text>
</comment>
<gene>
    <name evidence="2" type="ORF">Pcinc_038406</name>
</gene>
<evidence type="ECO:0000256" key="1">
    <source>
        <dbReference type="SAM" id="MobiDB-lite"/>
    </source>
</evidence>
<protein>
    <submittedName>
        <fullName evidence="2">Uncharacterized protein</fullName>
    </submittedName>
</protein>
<name>A0AAE1BTU6_PETCI</name>